<dbReference type="GO" id="GO:0005739">
    <property type="term" value="C:mitochondrion"/>
    <property type="evidence" value="ECO:0007669"/>
    <property type="project" value="UniProtKB-SubCell"/>
</dbReference>
<dbReference type="AlphaFoldDB" id="A0A6J3C8Y0"/>
<dbReference type="RefSeq" id="XP_031767469.2">
    <property type="nucleotide sequence ID" value="XM_031911609.2"/>
</dbReference>
<evidence type="ECO:0000256" key="5">
    <source>
        <dbReference type="ARBA" id="ARBA00022801"/>
    </source>
</evidence>
<keyword evidence="8" id="KW-0496">Mitochondrion</keyword>
<comment type="cofactor">
    <cofactor evidence="1">
        <name>Zn(2+)</name>
        <dbReference type="ChEBI" id="CHEBI:29105"/>
    </cofactor>
</comment>
<dbReference type="KEGG" id="gmw:113517838"/>
<dbReference type="InterPro" id="IPR011249">
    <property type="entry name" value="Metalloenz_LuxS/M16"/>
</dbReference>
<organism evidence="11 12">
    <name type="scientific">Galleria mellonella</name>
    <name type="common">Greater wax moth</name>
    <dbReference type="NCBI Taxonomy" id="7137"/>
    <lineage>
        <taxon>Eukaryota</taxon>
        <taxon>Metazoa</taxon>
        <taxon>Ecdysozoa</taxon>
        <taxon>Arthropoda</taxon>
        <taxon>Hexapoda</taxon>
        <taxon>Insecta</taxon>
        <taxon>Pterygota</taxon>
        <taxon>Neoptera</taxon>
        <taxon>Endopterygota</taxon>
        <taxon>Lepidoptera</taxon>
        <taxon>Glossata</taxon>
        <taxon>Ditrysia</taxon>
        <taxon>Pyraloidea</taxon>
        <taxon>Pyralidae</taxon>
        <taxon>Galleriinae</taxon>
        <taxon>Galleria</taxon>
    </lineage>
</organism>
<accession>A0A6J3C8Y0</accession>
<evidence type="ECO:0000256" key="2">
    <source>
        <dbReference type="ARBA" id="ARBA00004173"/>
    </source>
</evidence>
<gene>
    <name evidence="12" type="primary">LOC113517838</name>
</gene>
<dbReference type="GeneID" id="113517838"/>
<dbReference type="PANTHER" id="PTHR11851:SF149">
    <property type="entry name" value="GH01077P"/>
    <property type="match status" value="1"/>
</dbReference>
<dbReference type="GO" id="GO:0004222">
    <property type="term" value="F:metalloendopeptidase activity"/>
    <property type="evidence" value="ECO:0007669"/>
    <property type="project" value="TreeGrafter"/>
</dbReference>
<feature type="domain" description="Peptidase M16 C-terminal" evidence="10">
    <location>
        <begin position="203"/>
        <end position="364"/>
    </location>
</feature>
<keyword evidence="3" id="KW-0645">Protease</keyword>
<name>A0A6J3C8Y0_GALME</name>
<sequence>MFRNIFPSVSKVLKASVRHCWANCTPVDLPSNTQLCILPNGVRVATEQTNSSLASISLYIEAGPRFETACNNGITHFIEHMAYKGFNSMTKCQLQESLLLMGAKLGAHTTREIQIFSAKCLVENAGDIIHILSNVITDLALLEEEIEAERYNICLEMVDADNDPKQVVFDYLHQTAFQGTPLSQRVIGPTRNIQRFDRHFTATFLSQHYQPYKLALVSSGCLDHSQMVDFALARFGHMVSHSAYESDEGPCRFTGSQVIYRDDSMPFAHVAIAVEAPGYNSPEYLTLLAASYVVGSWNKGQGGGINNASPLAQAAATGNLCESFESFYIAYRDIGLWGCYFVCDRMKLEDMIYNIQNTWMNLCISTQFFDAKRGSRLAHLEIAKAVTGSINSCHDLGIQTMYRCGRKSIQDIAYDLSTINQQNVKETVERYIYDRCPAVVAVGPTENLPDYTRIRAGMYWLRL</sequence>
<dbReference type="GO" id="GO:0006627">
    <property type="term" value="P:protein processing involved in protein targeting to mitochondrion"/>
    <property type="evidence" value="ECO:0007669"/>
    <property type="project" value="TreeGrafter"/>
</dbReference>
<proteinExistence type="predicted"/>
<dbReference type="PANTHER" id="PTHR11851">
    <property type="entry name" value="METALLOPROTEASE"/>
    <property type="match status" value="1"/>
</dbReference>
<evidence type="ECO:0000259" key="9">
    <source>
        <dbReference type="Pfam" id="PF00675"/>
    </source>
</evidence>
<evidence type="ECO:0000256" key="3">
    <source>
        <dbReference type="ARBA" id="ARBA00022670"/>
    </source>
</evidence>
<keyword evidence="7" id="KW-0482">Metalloprotease</keyword>
<dbReference type="Pfam" id="PF05193">
    <property type="entry name" value="Peptidase_M16_C"/>
    <property type="match status" value="1"/>
</dbReference>
<evidence type="ECO:0000256" key="1">
    <source>
        <dbReference type="ARBA" id="ARBA00001947"/>
    </source>
</evidence>
<comment type="subcellular location">
    <subcellularLocation>
        <location evidence="2">Mitochondrion</location>
    </subcellularLocation>
</comment>
<protein>
    <submittedName>
        <fullName evidence="12">Cytochrome b-c1 complex subunit 1, mitochondrial-like</fullName>
    </submittedName>
</protein>
<keyword evidence="4" id="KW-0479">Metal-binding</keyword>
<evidence type="ECO:0000313" key="11">
    <source>
        <dbReference type="Proteomes" id="UP001652740"/>
    </source>
</evidence>
<feature type="domain" description="Peptidase M16 N-terminal" evidence="9">
    <location>
        <begin position="43"/>
        <end position="189"/>
    </location>
</feature>
<dbReference type="Pfam" id="PF00675">
    <property type="entry name" value="Peptidase_M16"/>
    <property type="match status" value="1"/>
</dbReference>
<dbReference type="InParanoid" id="A0A6J3C8Y0"/>
<evidence type="ECO:0000256" key="7">
    <source>
        <dbReference type="ARBA" id="ARBA00023049"/>
    </source>
</evidence>
<evidence type="ECO:0000256" key="4">
    <source>
        <dbReference type="ARBA" id="ARBA00022723"/>
    </source>
</evidence>
<evidence type="ECO:0000256" key="8">
    <source>
        <dbReference type="ARBA" id="ARBA00023128"/>
    </source>
</evidence>
<dbReference type="InterPro" id="IPR011765">
    <property type="entry name" value="Pept_M16_N"/>
</dbReference>
<dbReference type="SUPFAM" id="SSF63411">
    <property type="entry name" value="LuxS/MPP-like metallohydrolase"/>
    <property type="match status" value="2"/>
</dbReference>
<keyword evidence="6" id="KW-0862">Zinc</keyword>
<reference evidence="12" key="1">
    <citation type="submission" date="2025-08" db="UniProtKB">
        <authorList>
            <consortium name="RefSeq"/>
        </authorList>
    </citation>
    <scope>IDENTIFICATION</scope>
    <source>
        <tissue evidence="12">Whole larvae</tissue>
    </source>
</reference>
<dbReference type="InterPro" id="IPR007863">
    <property type="entry name" value="Peptidase_M16_C"/>
</dbReference>
<evidence type="ECO:0000259" key="10">
    <source>
        <dbReference type="Pfam" id="PF05193"/>
    </source>
</evidence>
<dbReference type="GO" id="GO:0046872">
    <property type="term" value="F:metal ion binding"/>
    <property type="evidence" value="ECO:0007669"/>
    <property type="project" value="UniProtKB-KW"/>
</dbReference>
<evidence type="ECO:0000313" key="12">
    <source>
        <dbReference type="RefSeq" id="XP_031767469.2"/>
    </source>
</evidence>
<dbReference type="InterPro" id="IPR050361">
    <property type="entry name" value="MPP/UQCRC_Complex"/>
</dbReference>
<keyword evidence="11" id="KW-1185">Reference proteome</keyword>
<evidence type="ECO:0000256" key="6">
    <source>
        <dbReference type="ARBA" id="ARBA00022833"/>
    </source>
</evidence>
<dbReference type="Gene3D" id="3.30.830.10">
    <property type="entry name" value="Metalloenzyme, LuxS/M16 peptidase-like"/>
    <property type="match status" value="2"/>
</dbReference>
<keyword evidence="5" id="KW-0378">Hydrolase</keyword>
<dbReference type="Proteomes" id="UP001652740">
    <property type="component" value="Unplaced"/>
</dbReference>